<dbReference type="InterPro" id="IPR008266">
    <property type="entry name" value="Tyr_kinase_AS"/>
</dbReference>
<dbReference type="Proteomes" id="UP000236333">
    <property type="component" value="Unassembled WGS sequence"/>
</dbReference>
<dbReference type="InterPro" id="IPR051681">
    <property type="entry name" value="Ser/Thr_Kinases-Pseudokinases"/>
</dbReference>
<dbReference type="Pfam" id="PF00069">
    <property type="entry name" value="Pkinase"/>
    <property type="match status" value="1"/>
</dbReference>
<sequence>MQLTAGLWCGQVVAAKMLVVHDDPSGIVECHAVERRCAILEAAVGTALGCHPNVVTTYAYNIVPLDVEPDRVRGQQQQERQGLGVHRAMAAAPWARDSDVFQLCILQELCLGGSLKDMFDTLAAGGMLAGGLAAVASLRFALDVALGLRHVHAAGIVHGDISAGNILLARREAKVEPLLPPGPLNAAHSTGDDDSIPGVVVEDAGDVLALECSHRLAHTYQPPLIAKVADFGLSVRVHGRTHASNHFQGTPLYVAPEVYGLGRVSKASDTYSFGVLLVELIHSKSISDIWQAHVARPLDASALLGHGTADSPLLAALHASLRDAVGSFPLQLQALVASCLAPVAAHRPTMEQLGAAIWDASNGQVTYIDQRAALGTPVATILRCESSAIKTALKLHPEEEELHIYTDSLVSLYLIKRAIMDPKRLHVSKYRHIFADITELLEARSRKGLKTMLHKVKSHCADTPAGNTTVDEHAGLIAKGLVEPTLAEDAVTAPFDELFWVRAAAGAEHFASDLNRGLKKIVQPHTQNGYTKDTIYTGLWEKAAEDLDPKLSNEIMTDSSIPWKDAHISFKYSTLLGTTRGP</sequence>
<reference evidence="2 3" key="1">
    <citation type="journal article" date="2017" name="Mol. Biol. Evol.">
        <title>The 4-celled Tetrabaena socialis nuclear genome reveals the essential components for genetic control of cell number at the origin of multicellularity in the volvocine lineage.</title>
        <authorList>
            <person name="Featherston J."/>
            <person name="Arakaki Y."/>
            <person name="Hanschen E.R."/>
            <person name="Ferris P.J."/>
            <person name="Michod R.E."/>
            <person name="Olson B.J.S.C."/>
            <person name="Nozaki H."/>
            <person name="Durand P.M."/>
        </authorList>
    </citation>
    <scope>NUCLEOTIDE SEQUENCE [LARGE SCALE GENOMIC DNA]</scope>
    <source>
        <strain evidence="2 3">NIES-571</strain>
    </source>
</reference>
<dbReference type="Pfam" id="PF07714">
    <property type="entry name" value="PK_Tyr_Ser-Thr"/>
    <property type="match status" value="1"/>
</dbReference>
<dbReference type="InterPro" id="IPR002156">
    <property type="entry name" value="RNaseH_domain"/>
</dbReference>
<accession>A0A2J8A588</accession>
<dbReference type="PANTHER" id="PTHR44329:SF214">
    <property type="entry name" value="PROTEIN KINASE DOMAIN-CONTAINING PROTEIN"/>
    <property type="match status" value="1"/>
</dbReference>
<dbReference type="GO" id="GO:0004674">
    <property type="term" value="F:protein serine/threonine kinase activity"/>
    <property type="evidence" value="ECO:0007669"/>
    <property type="project" value="TreeGrafter"/>
</dbReference>
<gene>
    <name evidence="2" type="ORF">TSOC_005834</name>
</gene>
<dbReference type="SUPFAM" id="SSF53098">
    <property type="entry name" value="Ribonuclease H-like"/>
    <property type="match status" value="1"/>
</dbReference>
<dbReference type="InterPro" id="IPR011009">
    <property type="entry name" value="Kinase-like_dom_sf"/>
</dbReference>
<dbReference type="GO" id="GO:0004523">
    <property type="term" value="F:RNA-DNA hybrid ribonuclease activity"/>
    <property type="evidence" value="ECO:0007669"/>
    <property type="project" value="InterPro"/>
</dbReference>
<keyword evidence="2" id="KW-0808">Transferase</keyword>
<dbReference type="AlphaFoldDB" id="A0A2J8A588"/>
<dbReference type="InterPro" id="IPR000719">
    <property type="entry name" value="Prot_kinase_dom"/>
</dbReference>
<evidence type="ECO:0000313" key="3">
    <source>
        <dbReference type="Proteomes" id="UP000236333"/>
    </source>
</evidence>
<evidence type="ECO:0000313" key="2">
    <source>
        <dbReference type="EMBL" id="PNH07667.1"/>
    </source>
</evidence>
<dbReference type="Gene3D" id="1.10.510.10">
    <property type="entry name" value="Transferase(Phosphotransferase) domain 1"/>
    <property type="match status" value="2"/>
</dbReference>
<protein>
    <submittedName>
        <fullName evidence="2">Putative LRR receptor-like serine/threonine-protein kinase</fullName>
    </submittedName>
</protein>
<dbReference type="GO" id="GO:0005524">
    <property type="term" value="F:ATP binding"/>
    <property type="evidence" value="ECO:0007669"/>
    <property type="project" value="InterPro"/>
</dbReference>
<evidence type="ECO:0000259" key="1">
    <source>
        <dbReference type="PROSITE" id="PS50011"/>
    </source>
</evidence>
<proteinExistence type="predicted"/>
<feature type="domain" description="Protein kinase" evidence="1">
    <location>
        <begin position="1"/>
        <end position="368"/>
    </location>
</feature>
<comment type="caution">
    <text evidence="2">The sequence shown here is derived from an EMBL/GenBank/DDBJ whole genome shotgun (WGS) entry which is preliminary data.</text>
</comment>
<dbReference type="InterPro" id="IPR001245">
    <property type="entry name" value="Ser-Thr/Tyr_kinase_cat_dom"/>
</dbReference>
<organism evidence="2 3">
    <name type="scientific">Tetrabaena socialis</name>
    <dbReference type="NCBI Taxonomy" id="47790"/>
    <lineage>
        <taxon>Eukaryota</taxon>
        <taxon>Viridiplantae</taxon>
        <taxon>Chlorophyta</taxon>
        <taxon>core chlorophytes</taxon>
        <taxon>Chlorophyceae</taxon>
        <taxon>CS clade</taxon>
        <taxon>Chlamydomonadales</taxon>
        <taxon>Tetrabaenaceae</taxon>
        <taxon>Tetrabaena</taxon>
    </lineage>
</organism>
<dbReference type="GO" id="GO:0003676">
    <property type="term" value="F:nucleic acid binding"/>
    <property type="evidence" value="ECO:0007669"/>
    <property type="project" value="InterPro"/>
</dbReference>
<dbReference type="OrthoDB" id="548589at2759"/>
<keyword evidence="2" id="KW-0418">Kinase</keyword>
<dbReference type="EMBL" id="PGGS01000168">
    <property type="protein sequence ID" value="PNH07667.1"/>
    <property type="molecule type" value="Genomic_DNA"/>
</dbReference>
<keyword evidence="3" id="KW-1185">Reference proteome</keyword>
<dbReference type="Gene3D" id="3.30.420.10">
    <property type="entry name" value="Ribonuclease H-like superfamily/Ribonuclease H"/>
    <property type="match status" value="1"/>
</dbReference>
<keyword evidence="2" id="KW-0675">Receptor</keyword>
<dbReference type="PROSITE" id="PS50011">
    <property type="entry name" value="PROTEIN_KINASE_DOM"/>
    <property type="match status" value="1"/>
</dbReference>
<dbReference type="InterPro" id="IPR012337">
    <property type="entry name" value="RNaseH-like_sf"/>
</dbReference>
<name>A0A2J8A588_9CHLO</name>
<dbReference type="PANTHER" id="PTHR44329">
    <property type="entry name" value="SERINE/THREONINE-PROTEIN KINASE TNNI3K-RELATED"/>
    <property type="match status" value="1"/>
</dbReference>
<dbReference type="SUPFAM" id="SSF56112">
    <property type="entry name" value="Protein kinase-like (PK-like)"/>
    <property type="match status" value="1"/>
</dbReference>
<dbReference type="PROSITE" id="PS00109">
    <property type="entry name" value="PROTEIN_KINASE_TYR"/>
    <property type="match status" value="1"/>
</dbReference>
<dbReference type="InterPro" id="IPR036397">
    <property type="entry name" value="RNaseH_sf"/>
</dbReference>
<dbReference type="Pfam" id="PF00075">
    <property type="entry name" value="RNase_H"/>
    <property type="match status" value="1"/>
</dbReference>